<reference evidence="2" key="1">
    <citation type="submission" date="2019-10" db="EMBL/GenBank/DDBJ databases">
        <authorList>
            <person name="Zhang R."/>
            <person name="Pan Y."/>
            <person name="Wang J."/>
            <person name="Ma R."/>
            <person name="Yu S."/>
        </authorList>
    </citation>
    <scope>NUCLEOTIDE SEQUENCE</scope>
    <source>
        <strain evidence="2">LA-IB0</strain>
        <tissue evidence="2">Leaf</tissue>
    </source>
</reference>
<proteinExistence type="predicted"/>
<feature type="domain" description="Retrotransposon Copia-like N-terminal" evidence="1">
    <location>
        <begin position="31"/>
        <end position="78"/>
    </location>
</feature>
<dbReference type="InterPro" id="IPR029472">
    <property type="entry name" value="Copia-like_N"/>
</dbReference>
<evidence type="ECO:0000313" key="2">
    <source>
        <dbReference type="EMBL" id="KAG8373699.1"/>
    </source>
</evidence>
<sequence length="430" mass="47198">MAKTNPTNPTVLSPVNSPASEYDVSSPFFLHHSDKPGSILVSQPLQGDNYPTWSRAVRMALEAKHELGFIDGSISQPEESFATRLQWICCNSLWDELSSYISHQSCTCGGLKSFLELQQTDHLLGLNNSYSSIRSQILLMEPLPSINRAYSLRLQEERNQSIHDVPTSIVEHSAMAANRKQQPKFFPSNTKSSGKKPNYYCDFCDTKGHSESRWFKKHDYPPRKISKSNSRDHHPQGQTLESCFVATAVDKSNTPMFNPEQYSQLLALIPSGNATPLANTVLSTHLPLLHGLLTLVQQILPSPSTPSIVHATTATETSLPSSATPIHCPDPTYTLPYKLLLALPVLNLPSSPTITSTIADLPSSLPSNLANLASPFSLRTTAICIVCRPSTHPNCSHVLSSSASPLAATPNSRLSRHNSHHNYLVLSLFT</sequence>
<dbReference type="EMBL" id="WHWC01000011">
    <property type="protein sequence ID" value="KAG8373699.1"/>
    <property type="molecule type" value="Genomic_DNA"/>
</dbReference>
<comment type="caution">
    <text evidence="2">The sequence shown here is derived from an EMBL/GenBank/DDBJ whole genome shotgun (WGS) entry which is preliminary data.</text>
</comment>
<name>A0AAV6X0Q4_9LAMI</name>
<organism evidence="2 3">
    <name type="scientific">Buddleja alternifolia</name>
    <dbReference type="NCBI Taxonomy" id="168488"/>
    <lineage>
        <taxon>Eukaryota</taxon>
        <taxon>Viridiplantae</taxon>
        <taxon>Streptophyta</taxon>
        <taxon>Embryophyta</taxon>
        <taxon>Tracheophyta</taxon>
        <taxon>Spermatophyta</taxon>
        <taxon>Magnoliopsida</taxon>
        <taxon>eudicotyledons</taxon>
        <taxon>Gunneridae</taxon>
        <taxon>Pentapetalae</taxon>
        <taxon>asterids</taxon>
        <taxon>lamiids</taxon>
        <taxon>Lamiales</taxon>
        <taxon>Scrophulariaceae</taxon>
        <taxon>Buddlejeae</taxon>
        <taxon>Buddleja</taxon>
    </lineage>
</organism>
<evidence type="ECO:0000313" key="3">
    <source>
        <dbReference type="Proteomes" id="UP000826271"/>
    </source>
</evidence>
<gene>
    <name evidence="2" type="ORF">BUALT_Bualt11G0051800</name>
</gene>
<accession>A0AAV6X0Q4</accession>
<dbReference type="PANTHER" id="PTHR34222">
    <property type="entry name" value="GAG_PRE-INTEGRS DOMAIN-CONTAINING PROTEIN"/>
    <property type="match status" value="1"/>
</dbReference>
<dbReference type="Pfam" id="PF14244">
    <property type="entry name" value="Retrotran_gag_3"/>
    <property type="match status" value="1"/>
</dbReference>
<dbReference type="AlphaFoldDB" id="A0AAV6X0Q4"/>
<protein>
    <recommendedName>
        <fullName evidence="1">Retrotransposon Copia-like N-terminal domain-containing protein</fullName>
    </recommendedName>
</protein>
<dbReference type="Proteomes" id="UP000826271">
    <property type="component" value="Unassembled WGS sequence"/>
</dbReference>
<keyword evidence="3" id="KW-1185">Reference proteome</keyword>
<dbReference type="PANTHER" id="PTHR34222:SF99">
    <property type="entry name" value="PROTEIN, PUTATIVE-RELATED"/>
    <property type="match status" value="1"/>
</dbReference>
<evidence type="ECO:0000259" key="1">
    <source>
        <dbReference type="Pfam" id="PF14244"/>
    </source>
</evidence>